<reference evidence="8 9" key="1">
    <citation type="submission" date="2024-01" db="EMBL/GenBank/DDBJ databases">
        <title>The genomes of 5 underutilized Papilionoideae crops provide insights into root nodulation and disease resistanc.</title>
        <authorList>
            <person name="Jiang F."/>
        </authorList>
    </citation>
    <scope>NUCLEOTIDE SEQUENCE [LARGE SCALE GENOMIC DNA]</scope>
    <source>
        <strain evidence="8">JINMINGXINNONG_FW02</strain>
        <tissue evidence="8">Leaves</tissue>
    </source>
</reference>
<dbReference type="InterPro" id="IPR001471">
    <property type="entry name" value="AP2/ERF_dom"/>
</dbReference>
<evidence type="ECO:0000256" key="5">
    <source>
        <dbReference type="ARBA" id="ARBA00023242"/>
    </source>
</evidence>
<evidence type="ECO:0000256" key="3">
    <source>
        <dbReference type="ARBA" id="ARBA00023125"/>
    </source>
</evidence>
<dbReference type="InterPro" id="IPR050913">
    <property type="entry name" value="AP2/ERF_ERF"/>
</dbReference>
<sequence length="320" mass="36169">MEQQQLQNSILCKYTVHQCLMKKHTKPKTASRSPKVISISVTDPFATDSSSDDENPPRRRVKRYVNRIELPLACKAVASKKRHAGESTAIRAPEPGRVENSGNEKKFRGVRQRPWGKWAAEIRDPAKRMRIWLGTFDTAEEAALVYDNAAISLRGPDALTNFATNQEKEAAEKEDPAGKWEMNVMVKPETEVSDYDSSEEYCHNLSSPTSVLRFNNPEKPGHPFAGRSGAVEEFEGEMISFHENSHFFLQDMPWDDVFNFPVIFDEPVSHLFDETTRFSVNDGFVAITDSEEKYSPSTSLCQVDDYFQDILLGSDPLVAL</sequence>
<gene>
    <name evidence="8" type="ORF">VNO80_06591</name>
</gene>
<dbReference type="EMBL" id="JAYMYR010000003">
    <property type="protein sequence ID" value="KAK7373193.1"/>
    <property type="molecule type" value="Genomic_DNA"/>
</dbReference>
<dbReference type="InterPro" id="IPR036955">
    <property type="entry name" value="AP2/ERF_dom_sf"/>
</dbReference>
<dbReference type="GO" id="GO:0005634">
    <property type="term" value="C:nucleus"/>
    <property type="evidence" value="ECO:0007669"/>
    <property type="project" value="UniProtKB-SubCell"/>
</dbReference>
<evidence type="ECO:0000256" key="4">
    <source>
        <dbReference type="ARBA" id="ARBA00023163"/>
    </source>
</evidence>
<dbReference type="PROSITE" id="PS51032">
    <property type="entry name" value="AP2_ERF"/>
    <property type="match status" value="1"/>
</dbReference>
<keyword evidence="4" id="KW-0804">Transcription</keyword>
<dbReference type="GO" id="GO:0003700">
    <property type="term" value="F:DNA-binding transcription factor activity"/>
    <property type="evidence" value="ECO:0007669"/>
    <property type="project" value="InterPro"/>
</dbReference>
<evidence type="ECO:0000256" key="1">
    <source>
        <dbReference type="ARBA" id="ARBA00004123"/>
    </source>
</evidence>
<feature type="compositionally biased region" description="Basic and acidic residues" evidence="6">
    <location>
        <begin position="94"/>
        <end position="107"/>
    </location>
</feature>
<dbReference type="CDD" id="cd00018">
    <property type="entry name" value="AP2"/>
    <property type="match status" value="1"/>
</dbReference>
<keyword evidence="5" id="KW-0539">Nucleus</keyword>
<dbReference type="AlphaFoldDB" id="A0AAN9NP25"/>
<dbReference type="GO" id="GO:0003677">
    <property type="term" value="F:DNA binding"/>
    <property type="evidence" value="ECO:0007669"/>
    <property type="project" value="UniProtKB-KW"/>
</dbReference>
<dbReference type="Pfam" id="PF00847">
    <property type="entry name" value="AP2"/>
    <property type="match status" value="1"/>
</dbReference>
<evidence type="ECO:0000313" key="9">
    <source>
        <dbReference type="Proteomes" id="UP001374584"/>
    </source>
</evidence>
<feature type="region of interest" description="Disordered" evidence="6">
    <location>
        <begin position="83"/>
        <end position="110"/>
    </location>
</feature>
<keyword evidence="2" id="KW-0805">Transcription regulation</keyword>
<dbReference type="SUPFAM" id="SSF54171">
    <property type="entry name" value="DNA-binding domain"/>
    <property type="match status" value="1"/>
</dbReference>
<name>A0AAN9NP25_PHACN</name>
<dbReference type="PRINTS" id="PR00367">
    <property type="entry name" value="ETHRSPELEMNT"/>
</dbReference>
<protein>
    <recommendedName>
        <fullName evidence="7">AP2/ERF domain-containing protein</fullName>
    </recommendedName>
</protein>
<evidence type="ECO:0000256" key="6">
    <source>
        <dbReference type="SAM" id="MobiDB-lite"/>
    </source>
</evidence>
<evidence type="ECO:0000259" key="7">
    <source>
        <dbReference type="PROSITE" id="PS51032"/>
    </source>
</evidence>
<proteinExistence type="predicted"/>
<keyword evidence="9" id="KW-1185">Reference proteome</keyword>
<accession>A0AAN9NP25</accession>
<comment type="caution">
    <text evidence="8">The sequence shown here is derived from an EMBL/GenBank/DDBJ whole genome shotgun (WGS) entry which is preliminary data.</text>
</comment>
<comment type="subcellular location">
    <subcellularLocation>
        <location evidence="1">Nucleus</location>
    </subcellularLocation>
</comment>
<feature type="region of interest" description="Disordered" evidence="6">
    <location>
        <begin position="41"/>
        <end position="61"/>
    </location>
</feature>
<keyword evidence="3" id="KW-0238">DNA-binding</keyword>
<evidence type="ECO:0000256" key="2">
    <source>
        <dbReference type="ARBA" id="ARBA00023015"/>
    </source>
</evidence>
<dbReference type="FunFam" id="3.30.730.10:FF:000001">
    <property type="entry name" value="Ethylene-responsive transcription factor 2"/>
    <property type="match status" value="1"/>
</dbReference>
<dbReference type="InterPro" id="IPR016177">
    <property type="entry name" value="DNA-bd_dom_sf"/>
</dbReference>
<evidence type="ECO:0000313" key="8">
    <source>
        <dbReference type="EMBL" id="KAK7373193.1"/>
    </source>
</evidence>
<dbReference type="SMART" id="SM00380">
    <property type="entry name" value="AP2"/>
    <property type="match status" value="1"/>
</dbReference>
<dbReference type="PANTHER" id="PTHR31194">
    <property type="entry name" value="SHN SHINE , DNA BINDING / TRANSCRIPTION FACTOR"/>
    <property type="match status" value="1"/>
</dbReference>
<organism evidence="8 9">
    <name type="scientific">Phaseolus coccineus</name>
    <name type="common">Scarlet runner bean</name>
    <name type="synonym">Phaseolus multiflorus</name>
    <dbReference type="NCBI Taxonomy" id="3886"/>
    <lineage>
        <taxon>Eukaryota</taxon>
        <taxon>Viridiplantae</taxon>
        <taxon>Streptophyta</taxon>
        <taxon>Embryophyta</taxon>
        <taxon>Tracheophyta</taxon>
        <taxon>Spermatophyta</taxon>
        <taxon>Magnoliopsida</taxon>
        <taxon>eudicotyledons</taxon>
        <taxon>Gunneridae</taxon>
        <taxon>Pentapetalae</taxon>
        <taxon>rosids</taxon>
        <taxon>fabids</taxon>
        <taxon>Fabales</taxon>
        <taxon>Fabaceae</taxon>
        <taxon>Papilionoideae</taxon>
        <taxon>50 kb inversion clade</taxon>
        <taxon>NPAAA clade</taxon>
        <taxon>indigoferoid/millettioid clade</taxon>
        <taxon>Phaseoleae</taxon>
        <taxon>Phaseolus</taxon>
    </lineage>
</organism>
<dbReference type="Proteomes" id="UP001374584">
    <property type="component" value="Unassembled WGS sequence"/>
</dbReference>
<feature type="domain" description="AP2/ERF" evidence="7">
    <location>
        <begin position="106"/>
        <end position="163"/>
    </location>
</feature>
<dbReference type="Gene3D" id="3.30.730.10">
    <property type="entry name" value="AP2/ERF domain"/>
    <property type="match status" value="1"/>
</dbReference>
<dbReference type="PANTHER" id="PTHR31194:SF218">
    <property type="entry name" value="AP2_ERF DOMAIN-CONTAINING PROTEIN"/>
    <property type="match status" value="1"/>
</dbReference>